<dbReference type="PROSITE" id="PS51257">
    <property type="entry name" value="PROKAR_LIPOPROTEIN"/>
    <property type="match status" value="1"/>
</dbReference>
<dbReference type="InterPro" id="IPR036182">
    <property type="entry name" value="PCuAC_sf"/>
</dbReference>
<gene>
    <name evidence="3" type="ORF">JL107_04690</name>
</gene>
<name>A0A939BZH7_9ACTN</name>
<sequence length="217" mass="22280">MFRSTRPSRFLLPGVAAAAALALSGCAAGQISQTAQQVAAIDGANADTGSISIRNVLLAEPERTNGYPAGSDARVLLYVSNIGLNADTLTSVSSSVAGSATIDGTAEVPPQTLVDMATDTGVQIALEDLNRDVFFGQSIPVTFTFENAGSMTVQVPVEVPTERSTDRPTVEILPAHPVPLWEEESHGEEGGTEGHMDSTSTAAVPTGGAVPEQGSEG</sequence>
<dbReference type="Pfam" id="PF04314">
    <property type="entry name" value="PCuAC"/>
    <property type="match status" value="1"/>
</dbReference>
<feature type="compositionally biased region" description="Basic and acidic residues" evidence="1">
    <location>
        <begin position="183"/>
        <end position="196"/>
    </location>
</feature>
<keyword evidence="4" id="KW-1185">Reference proteome</keyword>
<comment type="caution">
    <text evidence="3">The sequence shown here is derived from an EMBL/GenBank/DDBJ whole genome shotgun (WGS) entry which is preliminary data.</text>
</comment>
<organism evidence="3 4">
    <name type="scientific">Nakamurella flavida</name>
    <dbReference type="NCBI Taxonomy" id="363630"/>
    <lineage>
        <taxon>Bacteria</taxon>
        <taxon>Bacillati</taxon>
        <taxon>Actinomycetota</taxon>
        <taxon>Actinomycetes</taxon>
        <taxon>Nakamurellales</taxon>
        <taxon>Nakamurellaceae</taxon>
        <taxon>Nakamurella</taxon>
    </lineage>
</organism>
<dbReference type="Proteomes" id="UP000663801">
    <property type="component" value="Unassembled WGS sequence"/>
</dbReference>
<dbReference type="SUPFAM" id="SSF110087">
    <property type="entry name" value="DR1885-like metal-binding protein"/>
    <property type="match status" value="1"/>
</dbReference>
<accession>A0A939BZH7</accession>
<evidence type="ECO:0000256" key="1">
    <source>
        <dbReference type="SAM" id="MobiDB-lite"/>
    </source>
</evidence>
<evidence type="ECO:0000256" key="2">
    <source>
        <dbReference type="SAM" id="SignalP"/>
    </source>
</evidence>
<feature type="chain" id="PRO_5038810868" evidence="2">
    <location>
        <begin position="28"/>
        <end position="217"/>
    </location>
</feature>
<keyword evidence="2" id="KW-0732">Signal</keyword>
<evidence type="ECO:0000313" key="4">
    <source>
        <dbReference type="Proteomes" id="UP000663801"/>
    </source>
</evidence>
<feature type="region of interest" description="Disordered" evidence="1">
    <location>
        <begin position="182"/>
        <end position="217"/>
    </location>
</feature>
<evidence type="ECO:0000313" key="3">
    <source>
        <dbReference type="EMBL" id="MBM9475738.1"/>
    </source>
</evidence>
<dbReference type="Gene3D" id="2.60.40.1890">
    <property type="entry name" value="PCu(A)C copper chaperone"/>
    <property type="match status" value="1"/>
</dbReference>
<dbReference type="AlphaFoldDB" id="A0A939BZH7"/>
<protein>
    <submittedName>
        <fullName evidence="3">Copper chaperone PCu(A)C</fullName>
    </submittedName>
</protein>
<dbReference type="RefSeq" id="WP_205255836.1">
    <property type="nucleotide sequence ID" value="NZ_BAAAPV010000002.1"/>
</dbReference>
<proteinExistence type="predicted"/>
<feature type="signal peptide" evidence="2">
    <location>
        <begin position="1"/>
        <end position="27"/>
    </location>
</feature>
<dbReference type="InterPro" id="IPR007410">
    <property type="entry name" value="LpqE-like"/>
</dbReference>
<dbReference type="EMBL" id="JAERWL010000005">
    <property type="protein sequence ID" value="MBM9475738.1"/>
    <property type="molecule type" value="Genomic_DNA"/>
</dbReference>
<reference evidence="3" key="1">
    <citation type="submission" date="2021-01" db="EMBL/GenBank/DDBJ databases">
        <title>KCTC 19127 draft genome.</title>
        <authorList>
            <person name="An D."/>
        </authorList>
    </citation>
    <scope>NUCLEOTIDE SEQUENCE</scope>
    <source>
        <strain evidence="3">KCTC 19127</strain>
    </source>
</reference>